<gene>
    <name evidence="1" type="ORF">IAC18_00865</name>
</gene>
<dbReference type="EMBL" id="DVJK01000027">
    <property type="protein sequence ID" value="HIS66089.1"/>
    <property type="molecule type" value="Genomic_DNA"/>
</dbReference>
<evidence type="ECO:0000313" key="2">
    <source>
        <dbReference type="Proteomes" id="UP000824001"/>
    </source>
</evidence>
<comment type="caution">
    <text evidence="1">The sequence shown here is derived from an EMBL/GenBank/DDBJ whole genome shotgun (WGS) entry which is preliminary data.</text>
</comment>
<reference evidence="1" key="1">
    <citation type="submission" date="2020-10" db="EMBL/GenBank/DDBJ databases">
        <authorList>
            <person name="Gilroy R."/>
        </authorList>
    </citation>
    <scope>NUCLEOTIDE SEQUENCE</scope>
    <source>
        <strain evidence="1">ChiHjej10B9-9673</strain>
    </source>
</reference>
<reference evidence="1" key="2">
    <citation type="journal article" date="2021" name="PeerJ">
        <title>Extensive microbial diversity within the chicken gut microbiome revealed by metagenomics and culture.</title>
        <authorList>
            <person name="Gilroy R."/>
            <person name="Ravi A."/>
            <person name="Getino M."/>
            <person name="Pursley I."/>
            <person name="Horton D.L."/>
            <person name="Alikhan N.F."/>
            <person name="Baker D."/>
            <person name="Gharbi K."/>
            <person name="Hall N."/>
            <person name="Watson M."/>
            <person name="Adriaenssens E.M."/>
            <person name="Foster-Nyarko E."/>
            <person name="Jarju S."/>
            <person name="Secka A."/>
            <person name="Antonio M."/>
            <person name="Oren A."/>
            <person name="Chaudhuri R.R."/>
            <person name="La Ragione R."/>
            <person name="Hildebrand F."/>
            <person name="Pallen M.J."/>
        </authorList>
    </citation>
    <scope>NUCLEOTIDE SEQUENCE</scope>
    <source>
        <strain evidence="1">ChiHjej10B9-9673</strain>
    </source>
</reference>
<dbReference type="AlphaFoldDB" id="A0A9D1FBT4"/>
<evidence type="ECO:0000313" key="1">
    <source>
        <dbReference type="EMBL" id="HIS66089.1"/>
    </source>
</evidence>
<accession>A0A9D1FBT4</accession>
<organism evidence="1 2">
    <name type="scientific">Candidatus Scatomorpha merdipullorum</name>
    <dbReference type="NCBI Taxonomy" id="2840927"/>
    <lineage>
        <taxon>Bacteria</taxon>
        <taxon>Bacillati</taxon>
        <taxon>Bacillota</taxon>
        <taxon>Clostridia</taxon>
        <taxon>Eubacteriales</taxon>
        <taxon>Candidatus Scatomorpha</taxon>
    </lineage>
</organism>
<sequence length="160" mass="17164">MMGLIGSWVRALTGAALLCTMALALCPKGAPRRVLNSAAACVMALALLSPAAKPAAEDFARAFAQYSEDAREITDSAEAAAGSYERRVIESELEAYIMDGAEGLDAELSGASVTLRWSEEGYWYPWECRLEGPAANAELSELIEAELGIPEARQYWEVSA</sequence>
<protein>
    <submittedName>
        <fullName evidence="1">Uncharacterized protein</fullName>
    </submittedName>
</protein>
<dbReference type="Proteomes" id="UP000824001">
    <property type="component" value="Unassembled WGS sequence"/>
</dbReference>
<proteinExistence type="predicted"/>
<name>A0A9D1FBT4_9FIRM</name>